<evidence type="ECO:0000313" key="2">
    <source>
        <dbReference type="EMBL" id="KAK5107930.1"/>
    </source>
</evidence>
<reference evidence="2" key="1">
    <citation type="submission" date="2023-08" db="EMBL/GenBank/DDBJ databases">
        <title>Black Yeasts Isolated from many extreme environments.</title>
        <authorList>
            <person name="Coleine C."/>
            <person name="Stajich J.E."/>
            <person name="Selbmann L."/>
        </authorList>
    </citation>
    <scope>NUCLEOTIDE SEQUENCE</scope>
    <source>
        <strain evidence="2">CCFEE 5401</strain>
    </source>
</reference>
<evidence type="ECO:0000313" key="3">
    <source>
        <dbReference type="Proteomes" id="UP001310890"/>
    </source>
</evidence>
<evidence type="ECO:0000256" key="1">
    <source>
        <dbReference type="SAM" id="MobiDB-lite"/>
    </source>
</evidence>
<gene>
    <name evidence="2" type="ORF">LTR62_000535</name>
</gene>
<comment type="caution">
    <text evidence="2">The sequence shown here is derived from an EMBL/GenBank/DDBJ whole genome shotgun (WGS) entry which is preliminary data.</text>
</comment>
<dbReference type="AlphaFoldDB" id="A0AAN7THN5"/>
<feature type="compositionally biased region" description="Low complexity" evidence="1">
    <location>
        <begin position="42"/>
        <end position="58"/>
    </location>
</feature>
<feature type="region of interest" description="Disordered" evidence="1">
    <location>
        <begin position="41"/>
        <end position="115"/>
    </location>
</feature>
<organism evidence="2 3">
    <name type="scientific">Meristemomyces frigidus</name>
    <dbReference type="NCBI Taxonomy" id="1508187"/>
    <lineage>
        <taxon>Eukaryota</taxon>
        <taxon>Fungi</taxon>
        <taxon>Dikarya</taxon>
        <taxon>Ascomycota</taxon>
        <taxon>Pezizomycotina</taxon>
        <taxon>Dothideomycetes</taxon>
        <taxon>Dothideomycetidae</taxon>
        <taxon>Mycosphaerellales</taxon>
        <taxon>Teratosphaeriaceae</taxon>
        <taxon>Meristemomyces</taxon>
    </lineage>
</organism>
<feature type="compositionally biased region" description="Basic and acidic residues" evidence="1">
    <location>
        <begin position="72"/>
        <end position="95"/>
    </location>
</feature>
<dbReference type="Proteomes" id="UP001310890">
    <property type="component" value="Unassembled WGS sequence"/>
</dbReference>
<protein>
    <submittedName>
        <fullName evidence="2">Uncharacterized protein</fullName>
    </submittedName>
</protein>
<name>A0AAN7THN5_9PEZI</name>
<accession>A0AAN7THN5</accession>
<sequence length="115" mass="12632">MSPTSRLHIRILNPTPRAMLFLQRLEDAVKGMEHEIEVVRVPASPSSPAANPGATTSAVVSERSTKTKVQRHRSDQGSELKSKKEVQDTDGHDQMKVFPPSPPATPVAEKGRPTW</sequence>
<proteinExistence type="predicted"/>
<dbReference type="EMBL" id="JAVRRL010000101">
    <property type="protein sequence ID" value="KAK5107930.1"/>
    <property type="molecule type" value="Genomic_DNA"/>
</dbReference>